<name>A0A699J9R4_TANCI</name>
<dbReference type="Pfam" id="PF24571">
    <property type="entry name" value="HEAT_SCC3-SA"/>
    <property type="match status" value="1"/>
</dbReference>
<proteinExistence type="predicted"/>
<dbReference type="InterPro" id="IPR039662">
    <property type="entry name" value="Cohesin_Scc3/SA"/>
</dbReference>
<dbReference type="GO" id="GO:0008278">
    <property type="term" value="C:cohesin complex"/>
    <property type="evidence" value="ECO:0007669"/>
    <property type="project" value="TreeGrafter"/>
</dbReference>
<dbReference type="GO" id="GO:0000785">
    <property type="term" value="C:chromatin"/>
    <property type="evidence" value="ECO:0007669"/>
    <property type="project" value="TreeGrafter"/>
</dbReference>
<protein>
    <submittedName>
        <fullName evidence="2">Sister-chromatid cohesion protein 3</fullName>
    </submittedName>
</protein>
<feature type="domain" description="Cohesin subunit SCC3/SA HEAT-repeats" evidence="1">
    <location>
        <begin position="1"/>
        <end position="117"/>
    </location>
</feature>
<dbReference type="GO" id="GO:0007062">
    <property type="term" value="P:sister chromatid cohesion"/>
    <property type="evidence" value="ECO:0007669"/>
    <property type="project" value="TreeGrafter"/>
</dbReference>
<dbReference type="GO" id="GO:0005634">
    <property type="term" value="C:nucleus"/>
    <property type="evidence" value="ECO:0007669"/>
    <property type="project" value="TreeGrafter"/>
</dbReference>
<dbReference type="PANTHER" id="PTHR11199:SF0">
    <property type="entry name" value="LD34181P-RELATED"/>
    <property type="match status" value="1"/>
</dbReference>
<dbReference type="InterPro" id="IPR056396">
    <property type="entry name" value="HEAT_SCC3-SA"/>
</dbReference>
<organism evidence="2">
    <name type="scientific">Tanacetum cinerariifolium</name>
    <name type="common">Dalmatian daisy</name>
    <name type="synonym">Chrysanthemum cinerariifolium</name>
    <dbReference type="NCBI Taxonomy" id="118510"/>
    <lineage>
        <taxon>Eukaryota</taxon>
        <taxon>Viridiplantae</taxon>
        <taxon>Streptophyta</taxon>
        <taxon>Embryophyta</taxon>
        <taxon>Tracheophyta</taxon>
        <taxon>Spermatophyta</taxon>
        <taxon>Magnoliopsida</taxon>
        <taxon>eudicotyledons</taxon>
        <taxon>Gunneridae</taxon>
        <taxon>Pentapetalae</taxon>
        <taxon>asterids</taxon>
        <taxon>campanulids</taxon>
        <taxon>Asterales</taxon>
        <taxon>Asteraceae</taxon>
        <taxon>Asteroideae</taxon>
        <taxon>Anthemideae</taxon>
        <taxon>Anthemidinae</taxon>
        <taxon>Tanacetum</taxon>
    </lineage>
</organism>
<dbReference type="EMBL" id="BKCJ010387616">
    <property type="protein sequence ID" value="GFA21947.1"/>
    <property type="molecule type" value="Genomic_DNA"/>
</dbReference>
<evidence type="ECO:0000259" key="1">
    <source>
        <dbReference type="Pfam" id="PF24571"/>
    </source>
</evidence>
<gene>
    <name evidence="2" type="ORF">Tci_593919</name>
</gene>
<dbReference type="AlphaFoldDB" id="A0A699J9R4"/>
<evidence type="ECO:0000313" key="2">
    <source>
        <dbReference type="EMBL" id="GFA21947.1"/>
    </source>
</evidence>
<dbReference type="GO" id="GO:0003682">
    <property type="term" value="F:chromatin binding"/>
    <property type="evidence" value="ECO:0007669"/>
    <property type="project" value="TreeGrafter"/>
</dbReference>
<reference evidence="2" key="1">
    <citation type="journal article" date="2019" name="Sci. Rep.">
        <title>Draft genome of Tanacetum cinerariifolium, the natural source of mosquito coil.</title>
        <authorList>
            <person name="Yamashiro T."/>
            <person name="Shiraishi A."/>
            <person name="Satake H."/>
            <person name="Nakayama K."/>
        </authorList>
    </citation>
    <scope>NUCLEOTIDE SEQUENCE</scope>
</reference>
<sequence length="155" mass="17841">MDAMKDWKRITTMMLDENPSIELTDDDATNLNRLFCASVKKAVGERIVPAIDHQKPNHTKAQKEMIESSKNNITVCMIKNYPHLMRKYIAVKAKVLSLVKIIVHMDLELYSLKSQDQGELKDYAQNKLKEVEDELVVKVKSAIREVTNGDDEYFL</sequence>
<dbReference type="PANTHER" id="PTHR11199">
    <property type="entry name" value="STROMAL ANTIGEN"/>
    <property type="match status" value="1"/>
</dbReference>
<accession>A0A699J9R4</accession>
<comment type="caution">
    <text evidence="2">The sequence shown here is derived from an EMBL/GenBank/DDBJ whole genome shotgun (WGS) entry which is preliminary data.</text>
</comment>